<evidence type="ECO:0000313" key="2">
    <source>
        <dbReference type="EMBL" id="KAF0770355.1"/>
    </source>
</evidence>
<gene>
    <name evidence="2" type="ORF">FWK35_00015714</name>
</gene>
<sequence length="209" mass="25088">MKRTNYAWPGYYFSTVLLCGLDFWEIYELGISEMVLQLGYFWSDTSEGRMIINKYQIHYWVKILHSRDYNYNIYTCILGMEKGGIHYLRFRYCSRKQTGKLEYQRWRPGLLIYVFVSLKFKWTFILSRLTETNLIRKNIIQSGAMNVLILQCCVFFLFLSVYTRTCLNYASIFNFSSSSDSKVKLVGTLRRLNFEFPNSFQKHREKQKK</sequence>
<protein>
    <submittedName>
        <fullName evidence="2">Uncharacterized protein</fullName>
    </submittedName>
</protein>
<keyword evidence="3" id="KW-1185">Reference proteome</keyword>
<keyword evidence="1" id="KW-0472">Membrane</keyword>
<name>A0A6G0ZHW6_APHCR</name>
<feature type="transmembrane region" description="Helical" evidence="1">
    <location>
        <begin position="139"/>
        <end position="162"/>
    </location>
</feature>
<dbReference type="Proteomes" id="UP000478052">
    <property type="component" value="Unassembled WGS sequence"/>
</dbReference>
<feature type="transmembrane region" description="Helical" evidence="1">
    <location>
        <begin position="110"/>
        <end position="127"/>
    </location>
</feature>
<proteinExistence type="predicted"/>
<organism evidence="2 3">
    <name type="scientific">Aphis craccivora</name>
    <name type="common">Cowpea aphid</name>
    <dbReference type="NCBI Taxonomy" id="307492"/>
    <lineage>
        <taxon>Eukaryota</taxon>
        <taxon>Metazoa</taxon>
        <taxon>Ecdysozoa</taxon>
        <taxon>Arthropoda</taxon>
        <taxon>Hexapoda</taxon>
        <taxon>Insecta</taxon>
        <taxon>Pterygota</taxon>
        <taxon>Neoptera</taxon>
        <taxon>Paraneoptera</taxon>
        <taxon>Hemiptera</taxon>
        <taxon>Sternorrhyncha</taxon>
        <taxon>Aphidomorpha</taxon>
        <taxon>Aphidoidea</taxon>
        <taxon>Aphididae</taxon>
        <taxon>Aphidini</taxon>
        <taxon>Aphis</taxon>
        <taxon>Aphis</taxon>
    </lineage>
</organism>
<keyword evidence="1" id="KW-1133">Transmembrane helix</keyword>
<keyword evidence="1" id="KW-0812">Transmembrane</keyword>
<evidence type="ECO:0000256" key="1">
    <source>
        <dbReference type="SAM" id="Phobius"/>
    </source>
</evidence>
<reference evidence="2 3" key="1">
    <citation type="submission" date="2019-08" db="EMBL/GenBank/DDBJ databases">
        <title>Whole genome of Aphis craccivora.</title>
        <authorList>
            <person name="Voronova N.V."/>
            <person name="Shulinski R.S."/>
            <person name="Bandarenka Y.V."/>
            <person name="Zhorov D.G."/>
            <person name="Warner D."/>
        </authorList>
    </citation>
    <scope>NUCLEOTIDE SEQUENCE [LARGE SCALE GENOMIC DNA]</scope>
    <source>
        <strain evidence="2">180601</strain>
        <tissue evidence="2">Whole Body</tissue>
    </source>
</reference>
<dbReference type="EMBL" id="VUJU01000447">
    <property type="protein sequence ID" value="KAF0770355.1"/>
    <property type="molecule type" value="Genomic_DNA"/>
</dbReference>
<evidence type="ECO:0000313" key="3">
    <source>
        <dbReference type="Proteomes" id="UP000478052"/>
    </source>
</evidence>
<accession>A0A6G0ZHW6</accession>
<comment type="caution">
    <text evidence="2">The sequence shown here is derived from an EMBL/GenBank/DDBJ whole genome shotgun (WGS) entry which is preliminary data.</text>
</comment>
<dbReference type="AlphaFoldDB" id="A0A6G0ZHW6"/>